<evidence type="ECO:0000256" key="1">
    <source>
        <dbReference type="ARBA" id="ARBA00004651"/>
    </source>
</evidence>
<evidence type="ECO:0000256" key="4">
    <source>
        <dbReference type="ARBA" id="ARBA00022692"/>
    </source>
</evidence>
<evidence type="ECO:0000259" key="8">
    <source>
        <dbReference type="Pfam" id="PF04535"/>
    </source>
</evidence>
<name>A0A314LG09_NICAT</name>
<comment type="caution">
    <text evidence="7">Lacks conserved residue(s) required for the propagation of feature annotation.</text>
</comment>
<evidence type="ECO:0000256" key="5">
    <source>
        <dbReference type="ARBA" id="ARBA00022989"/>
    </source>
</evidence>
<evidence type="ECO:0000256" key="7">
    <source>
        <dbReference type="RuleBase" id="RU361233"/>
    </source>
</evidence>
<evidence type="ECO:0000256" key="6">
    <source>
        <dbReference type="ARBA" id="ARBA00023136"/>
    </source>
</evidence>
<dbReference type="GO" id="GO:0005886">
    <property type="term" value="C:plasma membrane"/>
    <property type="evidence" value="ECO:0007669"/>
    <property type="project" value="UniProtKB-SubCell"/>
</dbReference>
<dbReference type="InterPro" id="IPR006702">
    <property type="entry name" value="CASP_dom"/>
</dbReference>
<keyword evidence="5 7" id="KW-1133">Transmembrane helix</keyword>
<sequence>MECFGTNATHNQPLKSHKYFLGAQILLRILGIIFTLAATWTILTSKHTTVSVFDIQINANISYPPSLKFFAYANIIGCGFSVLSLCIAFILGHKVLDPKNFIYMFIHDLQQHQLDLWGNMELGRLGGCPFVIMFPNSVTELQIVSCSPTWAFSSTSAFLSSLQIDLDIFKFEKQLGAIYSKKFHSASIYH</sequence>
<feature type="transmembrane region" description="Helical" evidence="7">
    <location>
        <begin position="25"/>
        <end position="43"/>
    </location>
</feature>
<keyword evidence="3 7" id="KW-1003">Cell membrane</keyword>
<dbReference type="EMBL" id="MJEQ01000008">
    <property type="protein sequence ID" value="OIT40681.1"/>
    <property type="molecule type" value="Genomic_DNA"/>
</dbReference>
<dbReference type="NCBIfam" id="TIGR01569">
    <property type="entry name" value="A_tha_TIGR01569"/>
    <property type="match status" value="1"/>
</dbReference>
<comment type="subcellular location">
    <subcellularLocation>
        <location evidence="1 7">Cell membrane</location>
        <topology evidence="1 7">Multi-pass membrane protein</topology>
    </subcellularLocation>
</comment>
<gene>
    <name evidence="9" type="primary">RCOM_0</name>
    <name evidence="9" type="ORF">A4A49_30526</name>
</gene>
<dbReference type="AlphaFoldDB" id="A0A314LG09"/>
<proteinExistence type="inferred from homology"/>
<dbReference type="Gramene" id="OIT40681">
    <property type="protein sequence ID" value="OIT40681"/>
    <property type="gene ID" value="A4A49_30526"/>
</dbReference>
<dbReference type="Proteomes" id="UP000187609">
    <property type="component" value="Unassembled WGS sequence"/>
</dbReference>
<keyword evidence="10" id="KW-1185">Reference proteome</keyword>
<feature type="transmembrane region" description="Helical" evidence="7">
    <location>
        <begin position="69"/>
        <end position="91"/>
    </location>
</feature>
<evidence type="ECO:0000256" key="2">
    <source>
        <dbReference type="ARBA" id="ARBA00007651"/>
    </source>
</evidence>
<accession>A0A314LG09</accession>
<keyword evidence="6 7" id="KW-0472">Membrane</keyword>
<comment type="subunit">
    <text evidence="7">Homodimer and heterodimers.</text>
</comment>
<dbReference type="Pfam" id="PF04535">
    <property type="entry name" value="CASP_dom"/>
    <property type="match status" value="1"/>
</dbReference>
<comment type="caution">
    <text evidence="9">The sequence shown here is derived from an EMBL/GenBank/DDBJ whole genome shotgun (WGS) entry which is preliminary data.</text>
</comment>
<dbReference type="GeneID" id="109236476"/>
<keyword evidence="4 7" id="KW-0812">Transmembrane</keyword>
<reference evidence="9" key="1">
    <citation type="submission" date="2016-11" db="EMBL/GenBank/DDBJ databases">
        <title>The genome of Nicotiana attenuata.</title>
        <authorList>
            <person name="Xu S."/>
            <person name="Brockmoeller T."/>
            <person name="Gaquerel E."/>
            <person name="Navarro A."/>
            <person name="Kuhl H."/>
            <person name="Gase K."/>
            <person name="Ling Z."/>
            <person name="Zhou W."/>
            <person name="Kreitzer C."/>
            <person name="Stanke M."/>
            <person name="Tang H."/>
            <person name="Lyons E."/>
            <person name="Pandey P."/>
            <person name="Pandey S.P."/>
            <person name="Timmermann B."/>
            <person name="Baldwin I.T."/>
        </authorList>
    </citation>
    <scope>NUCLEOTIDE SEQUENCE [LARGE SCALE GENOMIC DNA]</scope>
    <source>
        <strain evidence="9">UT</strain>
    </source>
</reference>
<evidence type="ECO:0000313" key="10">
    <source>
        <dbReference type="Proteomes" id="UP000187609"/>
    </source>
</evidence>
<dbReference type="KEGG" id="nau:109236476"/>
<comment type="similarity">
    <text evidence="2 7">Belongs to the Casparian strip membrane proteins (CASP) family.</text>
</comment>
<dbReference type="InterPro" id="IPR006459">
    <property type="entry name" value="CASP/CASPL"/>
</dbReference>
<organism evidence="9 10">
    <name type="scientific">Nicotiana attenuata</name>
    <name type="common">Coyote tobacco</name>
    <dbReference type="NCBI Taxonomy" id="49451"/>
    <lineage>
        <taxon>Eukaryota</taxon>
        <taxon>Viridiplantae</taxon>
        <taxon>Streptophyta</taxon>
        <taxon>Embryophyta</taxon>
        <taxon>Tracheophyta</taxon>
        <taxon>Spermatophyta</taxon>
        <taxon>Magnoliopsida</taxon>
        <taxon>eudicotyledons</taxon>
        <taxon>Gunneridae</taxon>
        <taxon>Pentapetalae</taxon>
        <taxon>asterids</taxon>
        <taxon>lamiids</taxon>
        <taxon>Solanales</taxon>
        <taxon>Solanaceae</taxon>
        <taxon>Nicotianoideae</taxon>
        <taxon>Nicotianeae</taxon>
        <taxon>Nicotiana</taxon>
    </lineage>
</organism>
<evidence type="ECO:0000256" key="3">
    <source>
        <dbReference type="ARBA" id="ARBA00022475"/>
    </source>
</evidence>
<protein>
    <recommendedName>
        <fullName evidence="7">CASP-like protein</fullName>
    </recommendedName>
</protein>
<evidence type="ECO:0000313" key="9">
    <source>
        <dbReference type="EMBL" id="OIT40681.1"/>
    </source>
</evidence>
<feature type="domain" description="Casparian strip membrane protein" evidence="8">
    <location>
        <begin position="23"/>
        <end position="108"/>
    </location>
</feature>
<dbReference type="OrthoDB" id="992805at2759"/>